<gene>
    <name evidence="1" type="ORF">KSP40_PGU020623</name>
</gene>
<proteinExistence type="predicted"/>
<evidence type="ECO:0000313" key="2">
    <source>
        <dbReference type="Proteomes" id="UP001412067"/>
    </source>
</evidence>
<name>A0ABR2MEL5_9ASPA</name>
<keyword evidence="2" id="KW-1185">Reference proteome</keyword>
<evidence type="ECO:0000313" key="1">
    <source>
        <dbReference type="EMBL" id="KAK8961418.1"/>
    </source>
</evidence>
<dbReference type="EMBL" id="JBBWWR010000009">
    <property type="protein sequence ID" value="KAK8961418.1"/>
    <property type="molecule type" value="Genomic_DNA"/>
</dbReference>
<organism evidence="1 2">
    <name type="scientific">Platanthera guangdongensis</name>
    <dbReference type="NCBI Taxonomy" id="2320717"/>
    <lineage>
        <taxon>Eukaryota</taxon>
        <taxon>Viridiplantae</taxon>
        <taxon>Streptophyta</taxon>
        <taxon>Embryophyta</taxon>
        <taxon>Tracheophyta</taxon>
        <taxon>Spermatophyta</taxon>
        <taxon>Magnoliopsida</taxon>
        <taxon>Liliopsida</taxon>
        <taxon>Asparagales</taxon>
        <taxon>Orchidaceae</taxon>
        <taxon>Orchidoideae</taxon>
        <taxon>Orchideae</taxon>
        <taxon>Orchidinae</taxon>
        <taxon>Platanthera</taxon>
    </lineage>
</organism>
<accession>A0ABR2MEL5</accession>
<protein>
    <submittedName>
        <fullName evidence="1">Uncharacterized protein</fullName>
    </submittedName>
</protein>
<sequence>MATSRGRRKGDLVVEALNRVGGGIVRSHRAKRTAGPVYVRSYQKVLEMESLFLMPDISRSDLACLLRNVQAEEKKKLHMVSIYLLLDDFKQSAISVSPSLFFDLPALDRSVKNVKLKPINYAFWFLQ</sequence>
<reference evidence="1 2" key="1">
    <citation type="journal article" date="2022" name="Nat. Plants">
        <title>Genomes of leafy and leafless Platanthera orchids illuminate the evolution of mycoheterotrophy.</title>
        <authorList>
            <person name="Li M.H."/>
            <person name="Liu K.W."/>
            <person name="Li Z."/>
            <person name="Lu H.C."/>
            <person name="Ye Q.L."/>
            <person name="Zhang D."/>
            <person name="Wang J.Y."/>
            <person name="Li Y.F."/>
            <person name="Zhong Z.M."/>
            <person name="Liu X."/>
            <person name="Yu X."/>
            <person name="Liu D.K."/>
            <person name="Tu X.D."/>
            <person name="Liu B."/>
            <person name="Hao Y."/>
            <person name="Liao X.Y."/>
            <person name="Jiang Y.T."/>
            <person name="Sun W.H."/>
            <person name="Chen J."/>
            <person name="Chen Y.Q."/>
            <person name="Ai Y."/>
            <person name="Zhai J.W."/>
            <person name="Wu S.S."/>
            <person name="Zhou Z."/>
            <person name="Hsiao Y.Y."/>
            <person name="Wu W.L."/>
            <person name="Chen Y.Y."/>
            <person name="Lin Y.F."/>
            <person name="Hsu J.L."/>
            <person name="Li C.Y."/>
            <person name="Wang Z.W."/>
            <person name="Zhao X."/>
            <person name="Zhong W.Y."/>
            <person name="Ma X.K."/>
            <person name="Ma L."/>
            <person name="Huang J."/>
            <person name="Chen G.Z."/>
            <person name="Huang M.Z."/>
            <person name="Huang L."/>
            <person name="Peng D.H."/>
            <person name="Luo Y.B."/>
            <person name="Zou S.Q."/>
            <person name="Chen S.P."/>
            <person name="Lan S."/>
            <person name="Tsai W.C."/>
            <person name="Van de Peer Y."/>
            <person name="Liu Z.J."/>
        </authorList>
    </citation>
    <scope>NUCLEOTIDE SEQUENCE [LARGE SCALE GENOMIC DNA]</scope>
    <source>
        <strain evidence="1">Lor288</strain>
    </source>
</reference>
<comment type="caution">
    <text evidence="1">The sequence shown here is derived from an EMBL/GenBank/DDBJ whole genome shotgun (WGS) entry which is preliminary data.</text>
</comment>
<dbReference type="Proteomes" id="UP001412067">
    <property type="component" value="Unassembled WGS sequence"/>
</dbReference>